<accession>A0AAD5RAK0</accession>
<dbReference type="AlphaFoldDB" id="A0AAD5RAK0"/>
<sequence length="116" mass="13036">MYGAVLRTTVIEGMEVDRRGTSSRRGGKRLSAQSKTHPTIQAKQNQMYLITTLAPAPSEQALINKMLPKETTFTDFLLSRYEDVMSMCSSVPLVECACTRWLKLATGRSVHISERR</sequence>
<evidence type="ECO:0000313" key="3">
    <source>
        <dbReference type="Proteomes" id="UP001196413"/>
    </source>
</evidence>
<dbReference type="EMBL" id="JAHQIW010007182">
    <property type="protein sequence ID" value="KAJ1372760.1"/>
    <property type="molecule type" value="Genomic_DNA"/>
</dbReference>
<organism evidence="2 3">
    <name type="scientific">Parelaphostrongylus tenuis</name>
    <name type="common">Meningeal worm</name>
    <dbReference type="NCBI Taxonomy" id="148309"/>
    <lineage>
        <taxon>Eukaryota</taxon>
        <taxon>Metazoa</taxon>
        <taxon>Ecdysozoa</taxon>
        <taxon>Nematoda</taxon>
        <taxon>Chromadorea</taxon>
        <taxon>Rhabditida</taxon>
        <taxon>Rhabditina</taxon>
        <taxon>Rhabditomorpha</taxon>
        <taxon>Strongyloidea</taxon>
        <taxon>Metastrongylidae</taxon>
        <taxon>Parelaphostrongylus</taxon>
    </lineage>
</organism>
<keyword evidence="3" id="KW-1185">Reference proteome</keyword>
<name>A0AAD5RAK0_PARTN</name>
<evidence type="ECO:0000256" key="1">
    <source>
        <dbReference type="SAM" id="MobiDB-lite"/>
    </source>
</evidence>
<evidence type="ECO:0000313" key="2">
    <source>
        <dbReference type="EMBL" id="KAJ1372760.1"/>
    </source>
</evidence>
<protein>
    <submittedName>
        <fullName evidence="2">Uncharacterized protein</fullName>
    </submittedName>
</protein>
<comment type="caution">
    <text evidence="2">The sequence shown here is derived from an EMBL/GenBank/DDBJ whole genome shotgun (WGS) entry which is preliminary data.</text>
</comment>
<feature type="region of interest" description="Disordered" evidence="1">
    <location>
        <begin position="16"/>
        <end position="40"/>
    </location>
</feature>
<gene>
    <name evidence="2" type="ORF">KIN20_035005</name>
</gene>
<reference evidence="2" key="1">
    <citation type="submission" date="2021-06" db="EMBL/GenBank/DDBJ databases">
        <title>Parelaphostrongylus tenuis whole genome reference sequence.</title>
        <authorList>
            <person name="Garwood T.J."/>
            <person name="Larsen P.A."/>
            <person name="Fountain-Jones N.M."/>
            <person name="Garbe J.R."/>
            <person name="Macchietto M.G."/>
            <person name="Kania S.A."/>
            <person name="Gerhold R.W."/>
            <person name="Richards J.E."/>
            <person name="Wolf T.M."/>
        </authorList>
    </citation>
    <scope>NUCLEOTIDE SEQUENCE</scope>
    <source>
        <strain evidence="2">MNPRO001-30</strain>
        <tissue evidence="2">Meninges</tissue>
    </source>
</reference>
<proteinExistence type="predicted"/>
<dbReference type="Proteomes" id="UP001196413">
    <property type="component" value="Unassembled WGS sequence"/>
</dbReference>